<evidence type="ECO:0000313" key="1">
    <source>
        <dbReference type="EMBL" id="AUJ30154.1"/>
    </source>
</evidence>
<dbReference type="EMBL" id="CP018176">
    <property type="protein sequence ID" value="AUJ30154.1"/>
    <property type="molecule type" value="Genomic_DNA"/>
</dbReference>
<dbReference type="Proteomes" id="UP000314960">
    <property type="component" value="Chromosome"/>
</dbReference>
<reference evidence="1 2" key="1">
    <citation type="submission" date="2016-11" db="EMBL/GenBank/DDBJ databases">
        <title>Interaction between Lactobacillus species and yeast in water kefir.</title>
        <authorList>
            <person name="Behr J."/>
            <person name="Xu D."/>
            <person name="Vogel R.F."/>
        </authorList>
    </citation>
    <scope>NUCLEOTIDE SEQUENCE [LARGE SCALE GENOMIC DNA]</scope>
    <source>
        <strain evidence="1 2">TMW 1.1822</strain>
    </source>
</reference>
<accession>A0A3S6QQ15</accession>
<protein>
    <submittedName>
        <fullName evidence="1">Uncharacterized protein</fullName>
    </submittedName>
</protein>
<gene>
    <name evidence="1" type="ORF">BSQ49_08005</name>
</gene>
<organism evidence="1 2">
    <name type="scientific">Liquorilactobacillus hordei</name>
    <dbReference type="NCBI Taxonomy" id="468911"/>
    <lineage>
        <taxon>Bacteria</taxon>
        <taxon>Bacillati</taxon>
        <taxon>Bacillota</taxon>
        <taxon>Bacilli</taxon>
        <taxon>Lactobacillales</taxon>
        <taxon>Lactobacillaceae</taxon>
        <taxon>Liquorilactobacillus</taxon>
    </lineage>
</organism>
<dbReference type="RefSeq" id="WP_141055758.1">
    <property type="nucleotide sequence ID" value="NZ_JBDNPS010000020.1"/>
</dbReference>
<proteinExistence type="predicted"/>
<sequence>MLNYSFISDLLIFFLDYSTGGNGSPTERAVISYAAKKNITKQELGNIELLLFQAKFITRCPSRVEDRFVNFNPGALTTEGIKLARKLANDGCSSLIIAL</sequence>
<evidence type="ECO:0000313" key="2">
    <source>
        <dbReference type="Proteomes" id="UP000314960"/>
    </source>
</evidence>
<name>A0A3S6QQ15_9LACO</name>
<dbReference type="AlphaFoldDB" id="A0A3S6QQ15"/>
<dbReference type="KEGG" id="lhw:BSQ49_08005"/>